<dbReference type="InterPro" id="IPR047640">
    <property type="entry name" value="RpiR-like"/>
</dbReference>
<organism evidence="6 7">
    <name type="scientific">Aerococcus suis</name>
    <dbReference type="NCBI Taxonomy" id="371602"/>
    <lineage>
        <taxon>Bacteria</taxon>
        <taxon>Bacillati</taxon>
        <taxon>Bacillota</taxon>
        <taxon>Bacilli</taxon>
        <taxon>Lactobacillales</taxon>
        <taxon>Aerococcaceae</taxon>
        <taxon>Aerococcus</taxon>
    </lineage>
</organism>
<dbReference type="Pfam" id="PF01380">
    <property type="entry name" value="SIS"/>
    <property type="match status" value="1"/>
</dbReference>
<evidence type="ECO:0000256" key="3">
    <source>
        <dbReference type="ARBA" id="ARBA00023163"/>
    </source>
</evidence>
<dbReference type="PANTHER" id="PTHR30514">
    <property type="entry name" value="GLUCOKINASE"/>
    <property type="match status" value="1"/>
</dbReference>
<sequence length="247" mass="28565">MGLFSHLQANQHLLNKQELIHLNYMMDKENFSLLKNSTLKELADRLYVSPNTIVRMAKKLDYRGYTELKLAIETEHNKSSFLKKGNRLKLIDQMNRTEELLSSSTVKEVLRLILAANHIYFFSCGPSKFPCEEMKEKLRILGFESSLYYEPHVMRQRAEKLKENDLVFVVSLSGETKTPLDAARLVKLTKAKMISITGFSQNSISQIADVTMYTFYDKLTYADMDVSSRLGIYYVLNYIFEELAPLC</sequence>
<dbReference type="InterPro" id="IPR046348">
    <property type="entry name" value="SIS_dom_sf"/>
</dbReference>
<dbReference type="InterPro" id="IPR035472">
    <property type="entry name" value="RpiR-like_SIS"/>
</dbReference>
<dbReference type="InterPro" id="IPR036388">
    <property type="entry name" value="WH-like_DNA-bd_sf"/>
</dbReference>
<keyword evidence="2" id="KW-0238">DNA-binding</keyword>
<dbReference type="CDD" id="cd05013">
    <property type="entry name" value="SIS_RpiR"/>
    <property type="match status" value="1"/>
</dbReference>
<dbReference type="InterPro" id="IPR001347">
    <property type="entry name" value="SIS_dom"/>
</dbReference>
<dbReference type="STRING" id="371602.SAMN04487984_0666"/>
<protein>
    <submittedName>
        <fullName evidence="6">Transcriptional regulator, RpiR family</fullName>
    </submittedName>
</protein>
<reference evidence="7" key="1">
    <citation type="submission" date="2017-04" db="EMBL/GenBank/DDBJ databases">
        <authorList>
            <person name="Varghese N."/>
            <person name="Submissions S."/>
        </authorList>
    </citation>
    <scope>NUCLEOTIDE SEQUENCE [LARGE SCALE GENOMIC DNA]</scope>
    <source>
        <strain evidence="7">DSM 21500</strain>
    </source>
</reference>
<dbReference type="PANTHER" id="PTHR30514:SF21">
    <property type="entry name" value="RPIR-FAMILY TRANSCRIPTIONAL REGULATOR"/>
    <property type="match status" value="1"/>
</dbReference>
<evidence type="ECO:0000256" key="2">
    <source>
        <dbReference type="ARBA" id="ARBA00023125"/>
    </source>
</evidence>
<proteinExistence type="predicted"/>
<dbReference type="RefSeq" id="WP_084098476.1">
    <property type="nucleotide sequence ID" value="NZ_FWXK01000002.1"/>
</dbReference>
<dbReference type="InterPro" id="IPR009057">
    <property type="entry name" value="Homeodomain-like_sf"/>
</dbReference>
<evidence type="ECO:0000313" key="6">
    <source>
        <dbReference type="EMBL" id="SMC34816.1"/>
    </source>
</evidence>
<dbReference type="Proteomes" id="UP000243884">
    <property type="component" value="Unassembled WGS sequence"/>
</dbReference>
<feature type="domain" description="HTH rpiR-type" evidence="4">
    <location>
        <begin position="1"/>
        <end position="79"/>
    </location>
</feature>
<dbReference type="GO" id="GO:0003700">
    <property type="term" value="F:DNA-binding transcription factor activity"/>
    <property type="evidence" value="ECO:0007669"/>
    <property type="project" value="InterPro"/>
</dbReference>
<evidence type="ECO:0000259" key="4">
    <source>
        <dbReference type="PROSITE" id="PS51071"/>
    </source>
</evidence>
<keyword evidence="3" id="KW-0804">Transcription</keyword>
<keyword evidence="7" id="KW-1185">Reference proteome</keyword>
<accession>A0A1W1YFA4</accession>
<dbReference type="GO" id="GO:0097367">
    <property type="term" value="F:carbohydrate derivative binding"/>
    <property type="evidence" value="ECO:0007669"/>
    <property type="project" value="InterPro"/>
</dbReference>
<dbReference type="SUPFAM" id="SSF53697">
    <property type="entry name" value="SIS domain"/>
    <property type="match status" value="1"/>
</dbReference>
<dbReference type="OrthoDB" id="3684496at2"/>
<keyword evidence="1" id="KW-0805">Transcription regulation</keyword>
<gene>
    <name evidence="6" type="ORF">SAMN04487984_0666</name>
</gene>
<dbReference type="EMBL" id="FWXK01000002">
    <property type="protein sequence ID" value="SMC34816.1"/>
    <property type="molecule type" value="Genomic_DNA"/>
</dbReference>
<dbReference type="InterPro" id="IPR000281">
    <property type="entry name" value="HTH_RpiR"/>
</dbReference>
<dbReference type="PROSITE" id="PS51464">
    <property type="entry name" value="SIS"/>
    <property type="match status" value="1"/>
</dbReference>
<dbReference type="GO" id="GO:0003677">
    <property type="term" value="F:DNA binding"/>
    <property type="evidence" value="ECO:0007669"/>
    <property type="project" value="UniProtKB-KW"/>
</dbReference>
<dbReference type="Gene3D" id="3.40.50.10490">
    <property type="entry name" value="Glucose-6-phosphate isomerase like protein, domain 1"/>
    <property type="match status" value="1"/>
</dbReference>
<evidence type="ECO:0000259" key="5">
    <source>
        <dbReference type="PROSITE" id="PS51464"/>
    </source>
</evidence>
<dbReference type="PROSITE" id="PS51071">
    <property type="entry name" value="HTH_RPIR"/>
    <property type="match status" value="1"/>
</dbReference>
<dbReference type="GO" id="GO:1901135">
    <property type="term" value="P:carbohydrate derivative metabolic process"/>
    <property type="evidence" value="ECO:0007669"/>
    <property type="project" value="InterPro"/>
</dbReference>
<dbReference type="Pfam" id="PF01418">
    <property type="entry name" value="HTH_6"/>
    <property type="match status" value="1"/>
</dbReference>
<dbReference type="Gene3D" id="1.10.10.10">
    <property type="entry name" value="Winged helix-like DNA-binding domain superfamily/Winged helix DNA-binding domain"/>
    <property type="match status" value="1"/>
</dbReference>
<feature type="domain" description="SIS" evidence="5">
    <location>
        <begin position="109"/>
        <end position="247"/>
    </location>
</feature>
<dbReference type="AlphaFoldDB" id="A0A1W1YFA4"/>
<evidence type="ECO:0000256" key="1">
    <source>
        <dbReference type="ARBA" id="ARBA00023015"/>
    </source>
</evidence>
<evidence type="ECO:0000313" key="7">
    <source>
        <dbReference type="Proteomes" id="UP000243884"/>
    </source>
</evidence>
<name>A0A1W1YFA4_9LACT</name>
<dbReference type="SUPFAM" id="SSF46689">
    <property type="entry name" value="Homeodomain-like"/>
    <property type="match status" value="1"/>
</dbReference>